<dbReference type="KEGG" id="sgrg:L0C25_19065"/>
<proteinExistence type="predicted"/>
<dbReference type="Proteomes" id="UP001164390">
    <property type="component" value="Chromosome"/>
</dbReference>
<dbReference type="AlphaFoldDB" id="A0AA46THI3"/>
<dbReference type="PANTHER" id="PTHR33973:SF4">
    <property type="entry name" value="OS07G0153300 PROTEIN"/>
    <property type="match status" value="1"/>
</dbReference>
<gene>
    <name evidence="1" type="ORF">L0C25_19065</name>
</gene>
<dbReference type="PANTHER" id="PTHR33973">
    <property type="entry name" value="OS07G0153300 PROTEIN"/>
    <property type="match status" value="1"/>
</dbReference>
<dbReference type="InterPro" id="IPR010775">
    <property type="entry name" value="DUF1365"/>
</dbReference>
<evidence type="ECO:0000313" key="1">
    <source>
        <dbReference type="EMBL" id="UYM04613.1"/>
    </source>
</evidence>
<reference evidence="1" key="1">
    <citation type="submission" date="2022-01" db="EMBL/GenBank/DDBJ databases">
        <title>Nocardioidaceae gen. sp. A5X3R13.</title>
        <authorList>
            <person name="Lopez Marin M.A."/>
            <person name="Uhlik O."/>
        </authorList>
    </citation>
    <scope>NUCLEOTIDE SEQUENCE</scope>
    <source>
        <strain evidence="1">A5X3R13</strain>
    </source>
</reference>
<dbReference type="RefSeq" id="WP_271633369.1">
    <property type="nucleotide sequence ID" value="NZ_CP094970.1"/>
</dbReference>
<dbReference type="EMBL" id="CP094970">
    <property type="protein sequence ID" value="UYM04613.1"/>
    <property type="molecule type" value="Genomic_DNA"/>
</dbReference>
<dbReference type="Pfam" id="PF07103">
    <property type="entry name" value="DUF1365"/>
    <property type="match status" value="1"/>
</dbReference>
<evidence type="ECO:0000313" key="2">
    <source>
        <dbReference type="Proteomes" id="UP001164390"/>
    </source>
</evidence>
<accession>A0AA46THI3</accession>
<name>A0AA46THI3_9ACTN</name>
<organism evidence="1 2">
    <name type="scientific">Solicola gregarius</name>
    <dbReference type="NCBI Taxonomy" id="2908642"/>
    <lineage>
        <taxon>Bacteria</taxon>
        <taxon>Bacillati</taxon>
        <taxon>Actinomycetota</taxon>
        <taxon>Actinomycetes</taxon>
        <taxon>Propionibacteriales</taxon>
        <taxon>Nocardioidaceae</taxon>
        <taxon>Solicola</taxon>
    </lineage>
</organism>
<protein>
    <submittedName>
        <fullName evidence="1">DUF1365 domain-containing protein</fullName>
    </submittedName>
</protein>
<keyword evidence="2" id="KW-1185">Reference proteome</keyword>
<sequence>MSSPIPPTPVVYDASTVHVRREQLPRQFRYGLCLWLVDVDELPIARGFGVFARFRSRDHVGDRSQSIRANIDEVLAHNGVEPGEGPVLMLAAPAFLGYVFNPLSLFWCYDGRGGLRAVVAEVHNTYGGRHTYVLGPDDNGHAATDKQFLVSPFLGADGRYELRVPQPDEHLNIRVRLRRSGKTAFVATLTGTRHSPRARTLTRLALRYPFPTLRVAALIRWQGLRLWLRRVRMPDQNPAHQEETS</sequence>